<feature type="domain" description="Methyltransferase FkbM" evidence="1">
    <location>
        <begin position="57"/>
        <end position="225"/>
    </location>
</feature>
<name>A0ABS4Q278_9PSEU</name>
<evidence type="ECO:0000313" key="3">
    <source>
        <dbReference type="Proteomes" id="UP000741013"/>
    </source>
</evidence>
<dbReference type="InterPro" id="IPR006342">
    <property type="entry name" value="FkbM_mtfrase"/>
</dbReference>
<accession>A0ABS4Q278</accession>
<dbReference type="GO" id="GO:0008168">
    <property type="term" value="F:methyltransferase activity"/>
    <property type="evidence" value="ECO:0007669"/>
    <property type="project" value="UniProtKB-KW"/>
</dbReference>
<proteinExistence type="predicted"/>
<dbReference type="PANTHER" id="PTHR34203:SF13">
    <property type="entry name" value="EXPRESSED PROTEIN"/>
    <property type="match status" value="1"/>
</dbReference>
<dbReference type="Gene3D" id="3.40.50.150">
    <property type="entry name" value="Vaccinia Virus protein VP39"/>
    <property type="match status" value="1"/>
</dbReference>
<gene>
    <name evidence="2" type="ORF">JOM49_007313</name>
</gene>
<dbReference type="PANTHER" id="PTHR34203">
    <property type="entry name" value="METHYLTRANSFERASE, FKBM FAMILY PROTEIN"/>
    <property type="match status" value="1"/>
</dbReference>
<dbReference type="GO" id="GO:0032259">
    <property type="term" value="P:methylation"/>
    <property type="evidence" value="ECO:0007669"/>
    <property type="project" value="UniProtKB-KW"/>
</dbReference>
<dbReference type="SUPFAM" id="SSF53335">
    <property type="entry name" value="S-adenosyl-L-methionine-dependent methyltransferases"/>
    <property type="match status" value="1"/>
</dbReference>
<comment type="caution">
    <text evidence="2">The sequence shown here is derived from an EMBL/GenBank/DDBJ whole genome shotgun (WGS) entry which is preliminary data.</text>
</comment>
<dbReference type="InterPro" id="IPR052514">
    <property type="entry name" value="SAM-dependent_MTase"/>
</dbReference>
<keyword evidence="3" id="KW-1185">Reference proteome</keyword>
<keyword evidence="2" id="KW-0489">Methyltransferase</keyword>
<evidence type="ECO:0000259" key="1">
    <source>
        <dbReference type="Pfam" id="PF05050"/>
    </source>
</evidence>
<dbReference type="InterPro" id="IPR029063">
    <property type="entry name" value="SAM-dependent_MTases_sf"/>
</dbReference>
<dbReference type="Proteomes" id="UP000741013">
    <property type="component" value="Unassembled WGS sequence"/>
</dbReference>
<evidence type="ECO:0000313" key="2">
    <source>
        <dbReference type="EMBL" id="MBP2185787.1"/>
    </source>
</evidence>
<dbReference type="RefSeq" id="WP_209668630.1">
    <property type="nucleotide sequence ID" value="NZ_JAGGMS010000001.1"/>
</dbReference>
<reference evidence="2 3" key="1">
    <citation type="submission" date="2021-03" db="EMBL/GenBank/DDBJ databases">
        <title>Sequencing the genomes of 1000 actinobacteria strains.</title>
        <authorList>
            <person name="Klenk H.-P."/>
        </authorList>
    </citation>
    <scope>NUCLEOTIDE SEQUENCE [LARGE SCALE GENOMIC DNA]</scope>
    <source>
        <strain evidence="2 3">DSM 45510</strain>
    </source>
</reference>
<dbReference type="EMBL" id="JAGGMS010000001">
    <property type="protein sequence ID" value="MBP2185787.1"/>
    <property type="molecule type" value="Genomic_DNA"/>
</dbReference>
<keyword evidence="2" id="KW-0808">Transferase</keyword>
<sequence length="249" mass="27061">MRAELHYVRLSGEFGCYVPVNDSGDSGELGFMYQEIFRDNCYLGSGIRLPEAPVVVDAGANVGLFTLFLKSRYPRARVLAAEPAPSTFGALCANLAHHGHEDVLTREVALGARRETGVPFTYYRDLPGNSTRYPELKTRTRELVPAAGRLLADSRSVAVAVERLSDLLPDLAPAGPIDLVKIDVEGAELDVLAGIGEADWPRIRQLVIEAEEPEPVCALLERRGFDVTAREPYGPLAALGTSTITGRRT</sequence>
<organism evidence="2 3">
    <name type="scientific">Amycolatopsis magusensis</name>
    <dbReference type="NCBI Taxonomy" id="882444"/>
    <lineage>
        <taxon>Bacteria</taxon>
        <taxon>Bacillati</taxon>
        <taxon>Actinomycetota</taxon>
        <taxon>Actinomycetes</taxon>
        <taxon>Pseudonocardiales</taxon>
        <taxon>Pseudonocardiaceae</taxon>
        <taxon>Amycolatopsis</taxon>
    </lineage>
</organism>
<protein>
    <submittedName>
        <fullName evidence="2">FkbM family methyltransferase</fullName>
    </submittedName>
</protein>
<dbReference type="NCBIfam" id="TIGR01444">
    <property type="entry name" value="fkbM_fam"/>
    <property type="match status" value="1"/>
</dbReference>
<dbReference type="Pfam" id="PF05050">
    <property type="entry name" value="Methyltransf_21"/>
    <property type="match status" value="1"/>
</dbReference>